<evidence type="ECO:0000256" key="1">
    <source>
        <dbReference type="SAM" id="Phobius"/>
    </source>
</evidence>
<evidence type="ECO:0000313" key="3">
    <source>
        <dbReference type="EMBL" id="RUT35972.1"/>
    </source>
</evidence>
<organism evidence="3 4">
    <name type="scientific">Paenibacillus zeisoli</name>
    <dbReference type="NCBI Taxonomy" id="2496267"/>
    <lineage>
        <taxon>Bacteria</taxon>
        <taxon>Bacillati</taxon>
        <taxon>Bacillota</taxon>
        <taxon>Bacilli</taxon>
        <taxon>Bacillales</taxon>
        <taxon>Paenibacillaceae</taxon>
        <taxon>Paenibacillus</taxon>
    </lineage>
</organism>
<dbReference type="InterPro" id="IPR003848">
    <property type="entry name" value="DUF218"/>
</dbReference>
<comment type="caution">
    <text evidence="3">The sequence shown here is derived from an EMBL/GenBank/DDBJ whole genome shotgun (WGS) entry which is preliminary data.</text>
</comment>
<feature type="transmembrane region" description="Helical" evidence="1">
    <location>
        <begin position="12"/>
        <end position="32"/>
    </location>
</feature>
<reference evidence="3 4" key="1">
    <citation type="submission" date="2018-12" db="EMBL/GenBank/DDBJ databases">
        <authorList>
            <person name="Sun L."/>
            <person name="Chen Z."/>
        </authorList>
    </citation>
    <scope>NUCLEOTIDE SEQUENCE [LARGE SCALE GENOMIC DNA]</scope>
    <source>
        <strain evidence="3 4">3-5-3</strain>
    </source>
</reference>
<dbReference type="RefSeq" id="WP_127197668.1">
    <property type="nucleotide sequence ID" value="NZ_RZNX01000001.1"/>
</dbReference>
<dbReference type="Pfam" id="PF02698">
    <property type="entry name" value="DUF218"/>
    <property type="match status" value="1"/>
</dbReference>
<dbReference type="EMBL" id="RZNX01000001">
    <property type="protein sequence ID" value="RUT35972.1"/>
    <property type="molecule type" value="Genomic_DNA"/>
</dbReference>
<protein>
    <submittedName>
        <fullName evidence="3">YdcF family protein</fullName>
    </submittedName>
</protein>
<dbReference type="InterPro" id="IPR014729">
    <property type="entry name" value="Rossmann-like_a/b/a_fold"/>
</dbReference>
<dbReference type="Gene3D" id="3.40.50.620">
    <property type="entry name" value="HUPs"/>
    <property type="match status" value="1"/>
</dbReference>
<evidence type="ECO:0000313" key="4">
    <source>
        <dbReference type="Proteomes" id="UP000272464"/>
    </source>
</evidence>
<dbReference type="PANTHER" id="PTHR30336:SF20">
    <property type="entry name" value="DUF218 DOMAIN-CONTAINING PROTEIN"/>
    <property type="match status" value="1"/>
</dbReference>
<keyword evidence="4" id="KW-1185">Reference proteome</keyword>
<dbReference type="PANTHER" id="PTHR30336">
    <property type="entry name" value="INNER MEMBRANE PROTEIN, PROBABLE PERMEASE"/>
    <property type="match status" value="1"/>
</dbReference>
<evidence type="ECO:0000259" key="2">
    <source>
        <dbReference type="Pfam" id="PF02698"/>
    </source>
</evidence>
<dbReference type="Proteomes" id="UP000272464">
    <property type="component" value="Unassembled WGS sequence"/>
</dbReference>
<name>A0A433XPE4_9BACL</name>
<dbReference type="CDD" id="cd06259">
    <property type="entry name" value="YdcF-like"/>
    <property type="match status" value="1"/>
</dbReference>
<keyword evidence="1" id="KW-0472">Membrane</keyword>
<keyword evidence="1" id="KW-1133">Transmembrane helix</keyword>
<dbReference type="InterPro" id="IPR051599">
    <property type="entry name" value="Cell_Envelope_Assoc"/>
</dbReference>
<dbReference type="AlphaFoldDB" id="A0A433XPE4"/>
<dbReference type="OrthoDB" id="9782395at2"/>
<gene>
    <name evidence="3" type="ORF">EJP77_02945</name>
</gene>
<proteinExistence type="predicted"/>
<dbReference type="GO" id="GO:0005886">
    <property type="term" value="C:plasma membrane"/>
    <property type="evidence" value="ECO:0007669"/>
    <property type="project" value="TreeGrafter"/>
</dbReference>
<accession>A0A433XPE4</accession>
<keyword evidence="1" id="KW-0812">Transmembrane</keyword>
<sequence>MPSNKPSVVTKVMRGVIIAAVLVCLWLGYAWIQISGLGSTMAYKKADAGIVLGAALWGDVPSPGLRERLEQSLKEYHAGSFRYFILTGGLDTTKSRYTEAEGMANYLRKQGVPSTAILLENKATNTYENLLFSRRIMEEHQLRTAVIITHTYHGRRAKEIAESLNYIDPQLSLVESKVLPKVPNHFREILAYTKWTLNKLGIPLDL</sequence>
<feature type="domain" description="DUF218" evidence="2">
    <location>
        <begin position="47"/>
        <end position="166"/>
    </location>
</feature>